<feature type="compositionally biased region" description="Polar residues" evidence="1">
    <location>
        <begin position="114"/>
        <end position="127"/>
    </location>
</feature>
<evidence type="ECO:0000256" key="1">
    <source>
        <dbReference type="SAM" id="MobiDB-lite"/>
    </source>
</evidence>
<feature type="region of interest" description="Disordered" evidence="1">
    <location>
        <begin position="77"/>
        <end position="127"/>
    </location>
</feature>
<feature type="compositionally biased region" description="Basic and acidic residues" evidence="1">
    <location>
        <begin position="77"/>
        <end position="87"/>
    </location>
</feature>
<reference evidence="3" key="1">
    <citation type="journal article" date="2010" name="Genome Res.">
        <title>Population genomic sequencing of Coccidioides fungi reveals recent hybridization and transposon control.</title>
        <authorList>
            <person name="Neafsey D.E."/>
            <person name="Barker B.M."/>
            <person name="Sharpton T.J."/>
            <person name="Stajich J.E."/>
            <person name="Park D.J."/>
            <person name="Whiston E."/>
            <person name="Hung C.-Y."/>
            <person name="McMahan C."/>
            <person name="White J."/>
            <person name="Sykes S."/>
            <person name="Heiman D."/>
            <person name="Young S."/>
            <person name="Zeng Q."/>
            <person name="Abouelleil A."/>
            <person name="Aftuck L."/>
            <person name="Bessette D."/>
            <person name="Brown A."/>
            <person name="FitzGerald M."/>
            <person name="Lui A."/>
            <person name="Macdonald J.P."/>
            <person name="Priest M."/>
            <person name="Orbach M.J."/>
            <person name="Galgiani J.N."/>
            <person name="Kirkland T.N."/>
            <person name="Cole G.T."/>
            <person name="Birren B.W."/>
            <person name="Henn M.R."/>
            <person name="Taylor J.W."/>
            <person name="Rounsley S.D."/>
        </authorList>
    </citation>
    <scope>NUCLEOTIDE SEQUENCE [LARGE SCALE GENOMIC DNA]</scope>
    <source>
        <strain evidence="3">RMSCC 2394</strain>
    </source>
</reference>
<sequence length="127" mass="13970">MLNEALGTPFLSMGYAFTAASWTLIGQSGDIAFPRSLLATRVSATTARELEERLPLQLHHVSPLLCFFTAGPLERQLDPPPGDRCEVPLKNPESRPSIGPERSTSEPLWRSDELTSGQSPQKLPTER</sequence>
<dbReference type="EMBL" id="DS028095">
    <property type="protein sequence ID" value="KMP05121.1"/>
    <property type="molecule type" value="Genomic_DNA"/>
</dbReference>
<dbReference type="Proteomes" id="UP000054565">
    <property type="component" value="Unassembled WGS sequence"/>
</dbReference>
<dbReference type="AlphaFoldDB" id="A0A0J6Y8Z2"/>
<accession>A0A0J6Y8Z2</accession>
<protein>
    <submittedName>
        <fullName evidence="2">Uncharacterized protein</fullName>
    </submittedName>
</protein>
<proteinExistence type="predicted"/>
<organism evidence="2 3">
    <name type="scientific">Coccidioides immitis RMSCC 2394</name>
    <dbReference type="NCBI Taxonomy" id="404692"/>
    <lineage>
        <taxon>Eukaryota</taxon>
        <taxon>Fungi</taxon>
        <taxon>Dikarya</taxon>
        <taxon>Ascomycota</taxon>
        <taxon>Pezizomycotina</taxon>
        <taxon>Eurotiomycetes</taxon>
        <taxon>Eurotiomycetidae</taxon>
        <taxon>Onygenales</taxon>
        <taxon>Onygenaceae</taxon>
        <taxon>Coccidioides</taxon>
    </lineage>
</organism>
<evidence type="ECO:0000313" key="3">
    <source>
        <dbReference type="Proteomes" id="UP000054565"/>
    </source>
</evidence>
<evidence type="ECO:0000313" key="2">
    <source>
        <dbReference type="EMBL" id="KMP05121.1"/>
    </source>
</evidence>
<gene>
    <name evidence="2" type="ORF">CIRG_04802</name>
</gene>
<name>A0A0J6Y8Z2_COCIT</name>